<dbReference type="InterPro" id="IPR032609">
    <property type="entry name" value="DUF4893"/>
</dbReference>
<reference evidence="2 3" key="1">
    <citation type="journal article" date="2015" name="Int. J. Syst. Evol. Microbiol.">
        <title>Aestuariivita atlantica sp. nov., isolated from deep sea sediment of the Atlantic Ocean.</title>
        <authorList>
            <person name="Li G."/>
            <person name="Lai Q."/>
            <person name="Du Y."/>
            <person name="Liu X."/>
            <person name="Sun F."/>
            <person name="Shao Z."/>
        </authorList>
    </citation>
    <scope>NUCLEOTIDE SEQUENCE [LARGE SCALE GENOMIC DNA]</scope>
    <source>
        <strain evidence="2 3">22II-S11-z3</strain>
    </source>
</reference>
<protein>
    <recommendedName>
        <fullName evidence="4">DUF4893 domain-containing protein</fullName>
    </recommendedName>
</protein>
<sequence length="192" mass="21047">MIRATCLALACLATPALAQDLRPADIPRYERNDLLLGNALRGALNNGAPSDVALLVEAMRGGPGPVSPVGDWKCRTMKLGDILPLVVYGNFRCRITEVERGHWRLEKLTGSQRTSGDLWETEGAVEYYGVGYVLNGPSASYDTLPPESQEPVNPGQTVAVIGFFEQMGENRARLLQPDPILESDYDILYLTR</sequence>
<name>A0A0L1JU45_9RHOB</name>
<gene>
    <name evidence="2" type="ORF">ATO11_00790</name>
</gene>
<keyword evidence="3" id="KW-1185">Reference proteome</keyword>
<dbReference type="STRING" id="1317121.ATO11_00790"/>
<dbReference type="Proteomes" id="UP000036938">
    <property type="component" value="Unassembled WGS sequence"/>
</dbReference>
<dbReference type="Pfam" id="PF16233">
    <property type="entry name" value="DUF4893"/>
    <property type="match status" value="1"/>
</dbReference>
<evidence type="ECO:0000313" key="2">
    <source>
        <dbReference type="EMBL" id="KNG95212.1"/>
    </source>
</evidence>
<accession>A0A0L1JU45</accession>
<keyword evidence="1" id="KW-0732">Signal</keyword>
<dbReference type="AlphaFoldDB" id="A0A0L1JU45"/>
<feature type="signal peptide" evidence="1">
    <location>
        <begin position="1"/>
        <end position="18"/>
    </location>
</feature>
<dbReference type="RefSeq" id="WP_050528932.1">
    <property type="nucleotide sequence ID" value="NZ_AQQZ01000001.1"/>
</dbReference>
<feature type="chain" id="PRO_5005554291" description="DUF4893 domain-containing protein" evidence="1">
    <location>
        <begin position="19"/>
        <end position="192"/>
    </location>
</feature>
<evidence type="ECO:0000256" key="1">
    <source>
        <dbReference type="SAM" id="SignalP"/>
    </source>
</evidence>
<proteinExistence type="predicted"/>
<dbReference type="EMBL" id="AQQZ01000001">
    <property type="protein sequence ID" value="KNG95212.1"/>
    <property type="molecule type" value="Genomic_DNA"/>
</dbReference>
<evidence type="ECO:0000313" key="3">
    <source>
        <dbReference type="Proteomes" id="UP000036938"/>
    </source>
</evidence>
<dbReference type="OrthoDB" id="9153930at2"/>
<evidence type="ECO:0008006" key="4">
    <source>
        <dbReference type="Google" id="ProtNLM"/>
    </source>
</evidence>
<organism evidence="2 3">
    <name type="scientific">Pseudaestuariivita atlantica</name>
    <dbReference type="NCBI Taxonomy" id="1317121"/>
    <lineage>
        <taxon>Bacteria</taxon>
        <taxon>Pseudomonadati</taxon>
        <taxon>Pseudomonadota</taxon>
        <taxon>Alphaproteobacteria</taxon>
        <taxon>Rhodobacterales</taxon>
        <taxon>Paracoccaceae</taxon>
        <taxon>Pseudaestuariivita</taxon>
    </lineage>
</organism>
<comment type="caution">
    <text evidence="2">The sequence shown here is derived from an EMBL/GenBank/DDBJ whole genome shotgun (WGS) entry which is preliminary data.</text>
</comment>